<proteinExistence type="predicted"/>
<accession>A0A1E5Q6F9</accession>
<dbReference type="EMBL" id="MCGG01000035">
    <property type="protein sequence ID" value="OEJ66330.1"/>
    <property type="molecule type" value="Genomic_DNA"/>
</dbReference>
<dbReference type="STRING" id="28181.BEN30_12310"/>
<evidence type="ECO:0000313" key="1">
    <source>
        <dbReference type="EMBL" id="OEJ66330.1"/>
    </source>
</evidence>
<evidence type="ECO:0008006" key="3">
    <source>
        <dbReference type="Google" id="ProtNLM"/>
    </source>
</evidence>
<evidence type="ECO:0000313" key="2">
    <source>
        <dbReference type="Proteomes" id="UP000095347"/>
    </source>
</evidence>
<protein>
    <recommendedName>
        <fullName evidence="3">Capsule polysaccharide biosynthesis protein</fullName>
    </recommendedName>
</protein>
<gene>
    <name evidence="1" type="ORF">BEN30_12310</name>
</gene>
<organism evidence="1 2">
    <name type="scientific">Magnetovibrio blakemorei</name>
    <dbReference type="NCBI Taxonomy" id="28181"/>
    <lineage>
        <taxon>Bacteria</taxon>
        <taxon>Pseudomonadati</taxon>
        <taxon>Pseudomonadota</taxon>
        <taxon>Alphaproteobacteria</taxon>
        <taxon>Rhodospirillales</taxon>
        <taxon>Magnetovibrionaceae</taxon>
        <taxon>Magnetovibrio</taxon>
    </lineage>
</organism>
<name>A0A1E5Q6F9_9PROT</name>
<keyword evidence="2" id="KW-1185">Reference proteome</keyword>
<sequence length="489" mass="55886">MLAIFLAWRGHKITFGYLPKLQSPIKEPIIDHPSAKPYLKAVFKNIEKLSDGKIKCVDLSDISVNEYFIDEKMLYDQVLSDTIMCIRCETVDRNDPEIEKIWNYYQTQARYAHALARTYLSQNTKEFDLVLVGNGTTFETAHFCQAARELNIPVNTFEKFDFRCKRVINHGDHFLAFEDINDVWKQREKLGYNAEIFRSFAVKRAKDLLNERKRGATDNWGWSLQKSPDQALKEGLDEAGVGDGRKFVLLCTNVPYDAGYSFLLGLFPSMKDWLISTVQYLLENTDIHVVVRAHPGEADGLRAKERSEHILAEYIGHERLTVIPGSQSTNTYNLIEACHFGIVFASTTGVEMAILGKVAVVGSTVYYGRRGFTVDSDSIEAFLQNVKRLADIDVIPRIDEEQCREAAVFHFIFYLVMLWPYPYHKPTEIRDQAIPRLITTDSIKTYIPFFDAISLSKEEWGLRIGEFLTPNGKNHVPVPEAIMNNKGLT</sequence>
<dbReference type="Proteomes" id="UP000095347">
    <property type="component" value="Unassembled WGS sequence"/>
</dbReference>
<dbReference type="AlphaFoldDB" id="A0A1E5Q6F9"/>
<comment type="caution">
    <text evidence="1">The sequence shown here is derived from an EMBL/GenBank/DDBJ whole genome shotgun (WGS) entry which is preliminary data.</text>
</comment>
<reference evidence="2" key="1">
    <citation type="submission" date="2016-07" db="EMBL/GenBank/DDBJ databases">
        <authorList>
            <person name="Florea S."/>
            <person name="Webb J.S."/>
            <person name="Jaromczyk J."/>
            <person name="Schardl C.L."/>
        </authorList>
    </citation>
    <scope>NUCLEOTIDE SEQUENCE [LARGE SCALE GENOMIC DNA]</scope>
    <source>
        <strain evidence="2">MV-1</strain>
    </source>
</reference>